<dbReference type="AlphaFoldDB" id="A0A0G4ECT4"/>
<sequence>MSSLRSASVNLAGIANLAIPTAHAAAQEREVLETALDRNPMSRPSVFSLLGALLLSLWLAAAAPGEPGEKQLEVSKADLEELLTGIKEFLTGIKEPANPYVTGDDGDV</sequence>
<protein>
    <submittedName>
        <fullName evidence="1">Uncharacterized protein</fullName>
    </submittedName>
</protein>
<gene>
    <name evidence="1" type="ORF">Vbra_6957</name>
</gene>
<dbReference type="VEuPathDB" id="CryptoDB:Vbra_6957"/>
<proteinExistence type="predicted"/>
<accession>A0A0G4ECT4</accession>
<organism evidence="1 2">
    <name type="scientific">Vitrella brassicaformis (strain CCMP3155)</name>
    <dbReference type="NCBI Taxonomy" id="1169540"/>
    <lineage>
        <taxon>Eukaryota</taxon>
        <taxon>Sar</taxon>
        <taxon>Alveolata</taxon>
        <taxon>Colpodellida</taxon>
        <taxon>Vitrellaceae</taxon>
        <taxon>Vitrella</taxon>
    </lineage>
</organism>
<reference evidence="1 2" key="1">
    <citation type="submission" date="2014-11" db="EMBL/GenBank/DDBJ databases">
        <authorList>
            <person name="Zhu J."/>
            <person name="Qi W."/>
            <person name="Song R."/>
        </authorList>
    </citation>
    <scope>NUCLEOTIDE SEQUENCE [LARGE SCALE GENOMIC DNA]</scope>
</reference>
<dbReference type="Proteomes" id="UP000041254">
    <property type="component" value="Unassembled WGS sequence"/>
</dbReference>
<dbReference type="EMBL" id="CDMY01000138">
    <property type="protein sequence ID" value="CEL93122.1"/>
    <property type="molecule type" value="Genomic_DNA"/>
</dbReference>
<evidence type="ECO:0000313" key="1">
    <source>
        <dbReference type="EMBL" id="CEL93122.1"/>
    </source>
</evidence>
<name>A0A0G4ECT4_VITBC</name>
<evidence type="ECO:0000313" key="2">
    <source>
        <dbReference type="Proteomes" id="UP000041254"/>
    </source>
</evidence>
<dbReference type="InParanoid" id="A0A0G4ECT4"/>
<keyword evidence="2" id="KW-1185">Reference proteome</keyword>